<feature type="region of interest" description="Disordered" evidence="1">
    <location>
        <begin position="1"/>
        <end position="30"/>
    </location>
</feature>
<evidence type="ECO:0000313" key="3">
    <source>
        <dbReference type="Proteomes" id="UP000789901"/>
    </source>
</evidence>
<evidence type="ECO:0000313" key="2">
    <source>
        <dbReference type="EMBL" id="CAG8857568.1"/>
    </source>
</evidence>
<feature type="non-terminal residue" evidence="2">
    <location>
        <position position="93"/>
    </location>
</feature>
<feature type="region of interest" description="Disordered" evidence="1">
    <location>
        <begin position="55"/>
        <end position="93"/>
    </location>
</feature>
<reference evidence="2 3" key="1">
    <citation type="submission" date="2021-06" db="EMBL/GenBank/DDBJ databases">
        <authorList>
            <person name="Kallberg Y."/>
            <person name="Tangrot J."/>
            <person name="Rosling A."/>
        </authorList>
    </citation>
    <scope>NUCLEOTIDE SEQUENCE [LARGE SCALE GENOMIC DNA]</scope>
    <source>
        <strain evidence="2 3">120-4 pot B 10/14</strain>
    </source>
</reference>
<gene>
    <name evidence="2" type="ORF">GMARGA_LOCUS46387</name>
</gene>
<feature type="non-terminal residue" evidence="2">
    <location>
        <position position="1"/>
    </location>
</feature>
<accession>A0ABN7XQE4</accession>
<dbReference type="EMBL" id="CAJVQB010172441">
    <property type="protein sequence ID" value="CAG8857568.1"/>
    <property type="molecule type" value="Genomic_DNA"/>
</dbReference>
<organism evidence="2 3">
    <name type="scientific">Gigaspora margarita</name>
    <dbReference type="NCBI Taxonomy" id="4874"/>
    <lineage>
        <taxon>Eukaryota</taxon>
        <taxon>Fungi</taxon>
        <taxon>Fungi incertae sedis</taxon>
        <taxon>Mucoromycota</taxon>
        <taxon>Glomeromycotina</taxon>
        <taxon>Glomeromycetes</taxon>
        <taxon>Diversisporales</taxon>
        <taxon>Gigasporaceae</taxon>
        <taxon>Gigaspora</taxon>
    </lineage>
</organism>
<feature type="compositionally biased region" description="Basic and acidic residues" evidence="1">
    <location>
        <begin position="1"/>
        <end position="11"/>
    </location>
</feature>
<dbReference type="Proteomes" id="UP000789901">
    <property type="component" value="Unassembled WGS sequence"/>
</dbReference>
<evidence type="ECO:0000256" key="1">
    <source>
        <dbReference type="SAM" id="MobiDB-lite"/>
    </source>
</evidence>
<sequence>EQSLQDKDTPYHKTVTNAQSALSTKDVSQAPVSLQVPISPEINSDNTHELIVDISDSASNSDLPCDLENREDSSRSKSCDLITHPLVHDQNTE</sequence>
<name>A0ABN7XQE4_GIGMA</name>
<comment type="caution">
    <text evidence="2">The sequence shown here is derived from an EMBL/GenBank/DDBJ whole genome shotgun (WGS) entry which is preliminary data.</text>
</comment>
<protein>
    <submittedName>
        <fullName evidence="2">35011_t:CDS:1</fullName>
    </submittedName>
</protein>
<keyword evidence="3" id="KW-1185">Reference proteome</keyword>
<proteinExistence type="predicted"/>
<feature type="compositionally biased region" description="Basic and acidic residues" evidence="1">
    <location>
        <begin position="67"/>
        <end position="78"/>
    </location>
</feature>
<feature type="compositionally biased region" description="Polar residues" evidence="1">
    <location>
        <begin position="14"/>
        <end position="30"/>
    </location>
</feature>